<dbReference type="AlphaFoldDB" id="A0A3M7RS36"/>
<sequence length="404" mass="47540">MSLNKTNQYRRLIRRIDVVLNQVENDEITSIYNFSSNKVWIIEFNAVFNVANIFDRDININGTIFKLKDANKVPDLRRYCTFRFHFLSSVCGNHRLETFFNAVRIDGLNIEKNIKILKKNIKIDPRGKIVSEELEYRFQKKLRTLLEAVRPHNNETLCEKCHQKGHLVKKCSIAEKIKSLERKKFDYNDLFIDQEETQSIFEAGQIDNEENGNLENKINKYINELEQSLIKWKIKTSVEKSCSVVFSKNKKESDNLNLKIYGNRIVSQKEIKFLGIKFDSKLNFNILVDEIKERCNNRLNIIKILSNKKWVLNQNTLGNLYKSLQFRIQQSDLFLSLKYDTPSNIVHHEAFNKLKLLTVSNRLFEMSERNVGTGLSHSIPLVVRLVKEYKEGFESRYIEYPTPL</sequence>
<evidence type="ECO:0000313" key="1">
    <source>
        <dbReference type="EMBL" id="RNA26342.1"/>
    </source>
</evidence>
<protein>
    <submittedName>
        <fullName evidence="1">Pol</fullName>
    </submittedName>
</protein>
<dbReference type="EMBL" id="REGN01002755">
    <property type="protein sequence ID" value="RNA26342.1"/>
    <property type="molecule type" value="Genomic_DNA"/>
</dbReference>
<organism evidence="1 2">
    <name type="scientific">Brachionus plicatilis</name>
    <name type="common">Marine rotifer</name>
    <name type="synonym">Brachionus muelleri</name>
    <dbReference type="NCBI Taxonomy" id="10195"/>
    <lineage>
        <taxon>Eukaryota</taxon>
        <taxon>Metazoa</taxon>
        <taxon>Spiralia</taxon>
        <taxon>Gnathifera</taxon>
        <taxon>Rotifera</taxon>
        <taxon>Eurotatoria</taxon>
        <taxon>Monogononta</taxon>
        <taxon>Pseudotrocha</taxon>
        <taxon>Ploima</taxon>
        <taxon>Brachionidae</taxon>
        <taxon>Brachionus</taxon>
    </lineage>
</organism>
<accession>A0A3M7RS36</accession>
<comment type="caution">
    <text evidence="1">The sequence shown here is derived from an EMBL/GenBank/DDBJ whole genome shotgun (WGS) entry which is preliminary data.</text>
</comment>
<evidence type="ECO:0000313" key="2">
    <source>
        <dbReference type="Proteomes" id="UP000276133"/>
    </source>
</evidence>
<keyword evidence="2" id="KW-1185">Reference proteome</keyword>
<name>A0A3M7RS36_BRAPC</name>
<gene>
    <name evidence="1" type="ORF">BpHYR1_004039</name>
</gene>
<feature type="non-terminal residue" evidence="1">
    <location>
        <position position="404"/>
    </location>
</feature>
<dbReference type="Proteomes" id="UP000276133">
    <property type="component" value="Unassembled WGS sequence"/>
</dbReference>
<dbReference type="STRING" id="10195.A0A3M7RS36"/>
<reference evidence="1 2" key="1">
    <citation type="journal article" date="2018" name="Sci. Rep.">
        <title>Genomic signatures of local adaptation to the degree of environmental predictability in rotifers.</title>
        <authorList>
            <person name="Franch-Gras L."/>
            <person name="Hahn C."/>
            <person name="Garcia-Roger E.M."/>
            <person name="Carmona M.J."/>
            <person name="Serra M."/>
            <person name="Gomez A."/>
        </authorList>
    </citation>
    <scope>NUCLEOTIDE SEQUENCE [LARGE SCALE GENOMIC DNA]</scope>
    <source>
        <strain evidence="1">HYR1</strain>
    </source>
</reference>
<proteinExistence type="predicted"/>